<dbReference type="RefSeq" id="WP_138863867.1">
    <property type="nucleotide sequence ID" value="NZ_VCPC01000002.1"/>
</dbReference>
<dbReference type="Proteomes" id="UP001191082">
    <property type="component" value="Unassembled WGS sequence"/>
</dbReference>
<reference evidence="5 6" key="1">
    <citation type="submission" date="2019-05" db="EMBL/GenBank/DDBJ databases">
        <title>Marivita sp. nov. isolated from sea sediment.</title>
        <authorList>
            <person name="Kim W."/>
        </authorList>
    </citation>
    <scope>NUCLEOTIDE SEQUENCE [LARGE SCALE GENOMIC DNA]</scope>
    <source>
        <strain evidence="5 6">CAU 1492</strain>
    </source>
</reference>
<sequence length="151" mass="16922">MLDDTDSRLLSALQQNAHLTAQQLGELLNLSPSQAGRRRQRLETEGYIQGYAARLDPQRIGLAVQGFVQVQLATHGPQQSREFARLVQSRPEITSAWTMTGEADYLLRVYCSDLPALNRLLHEVLLPHPSVARVQSQIVMDQLKRDAPLPT</sequence>
<feature type="domain" description="HTH asnC-type" evidence="4">
    <location>
        <begin position="2"/>
        <end position="63"/>
    </location>
</feature>
<dbReference type="PRINTS" id="PR00033">
    <property type="entry name" value="HTHASNC"/>
</dbReference>
<protein>
    <submittedName>
        <fullName evidence="5">Lrp/AsnC family transcriptional regulator</fullName>
    </submittedName>
</protein>
<keyword evidence="6" id="KW-1185">Reference proteome</keyword>
<comment type="caution">
    <text evidence="5">The sequence shown here is derived from an EMBL/GenBank/DDBJ whole genome shotgun (WGS) entry which is preliminary data.</text>
</comment>
<keyword evidence="3" id="KW-0804">Transcription</keyword>
<dbReference type="SUPFAM" id="SSF46785">
    <property type="entry name" value="Winged helix' DNA-binding domain"/>
    <property type="match status" value="1"/>
</dbReference>
<proteinExistence type="predicted"/>
<dbReference type="Gene3D" id="3.30.70.920">
    <property type="match status" value="1"/>
</dbReference>
<evidence type="ECO:0000256" key="1">
    <source>
        <dbReference type="ARBA" id="ARBA00023015"/>
    </source>
</evidence>
<gene>
    <name evidence="5" type="ORF">FGK64_11195</name>
</gene>
<dbReference type="PROSITE" id="PS50956">
    <property type="entry name" value="HTH_ASNC_2"/>
    <property type="match status" value="1"/>
</dbReference>
<dbReference type="PANTHER" id="PTHR30154">
    <property type="entry name" value="LEUCINE-RESPONSIVE REGULATORY PROTEIN"/>
    <property type="match status" value="1"/>
</dbReference>
<evidence type="ECO:0000256" key="3">
    <source>
        <dbReference type="ARBA" id="ARBA00023163"/>
    </source>
</evidence>
<dbReference type="InterPro" id="IPR011008">
    <property type="entry name" value="Dimeric_a/b-barrel"/>
</dbReference>
<dbReference type="Pfam" id="PF01037">
    <property type="entry name" value="AsnC_trans_reg"/>
    <property type="match status" value="1"/>
</dbReference>
<dbReference type="EMBL" id="VCPC01000002">
    <property type="protein sequence ID" value="TMV13311.1"/>
    <property type="molecule type" value="Genomic_DNA"/>
</dbReference>
<evidence type="ECO:0000313" key="6">
    <source>
        <dbReference type="Proteomes" id="UP001191082"/>
    </source>
</evidence>
<evidence type="ECO:0000259" key="4">
    <source>
        <dbReference type="PROSITE" id="PS50956"/>
    </source>
</evidence>
<dbReference type="Gene3D" id="1.10.10.10">
    <property type="entry name" value="Winged helix-like DNA-binding domain superfamily/Winged helix DNA-binding domain"/>
    <property type="match status" value="1"/>
</dbReference>
<organism evidence="5 6">
    <name type="scientific">Arenibacterium halophilum</name>
    <dbReference type="NCBI Taxonomy" id="2583821"/>
    <lineage>
        <taxon>Bacteria</taxon>
        <taxon>Pseudomonadati</taxon>
        <taxon>Pseudomonadota</taxon>
        <taxon>Alphaproteobacteria</taxon>
        <taxon>Rhodobacterales</taxon>
        <taxon>Paracoccaceae</taxon>
        <taxon>Arenibacterium</taxon>
    </lineage>
</organism>
<dbReference type="InterPro" id="IPR000485">
    <property type="entry name" value="AsnC-type_HTH_dom"/>
</dbReference>
<dbReference type="InterPro" id="IPR036390">
    <property type="entry name" value="WH_DNA-bd_sf"/>
</dbReference>
<evidence type="ECO:0000256" key="2">
    <source>
        <dbReference type="ARBA" id="ARBA00023125"/>
    </source>
</evidence>
<evidence type="ECO:0000313" key="5">
    <source>
        <dbReference type="EMBL" id="TMV13311.1"/>
    </source>
</evidence>
<accession>A0ABY2XAF4</accession>
<keyword evidence="2" id="KW-0238">DNA-binding</keyword>
<dbReference type="InterPro" id="IPR036388">
    <property type="entry name" value="WH-like_DNA-bd_sf"/>
</dbReference>
<dbReference type="SUPFAM" id="SSF54909">
    <property type="entry name" value="Dimeric alpha+beta barrel"/>
    <property type="match status" value="1"/>
</dbReference>
<dbReference type="Pfam" id="PF13412">
    <property type="entry name" value="HTH_24"/>
    <property type="match status" value="1"/>
</dbReference>
<dbReference type="PANTHER" id="PTHR30154:SF46">
    <property type="entry name" value="TRANSCRIPTIONAL REGULATORY PROTEIN"/>
    <property type="match status" value="1"/>
</dbReference>
<name>A0ABY2XAF4_9RHOB</name>
<dbReference type="InterPro" id="IPR019888">
    <property type="entry name" value="Tscrpt_reg_AsnC-like"/>
</dbReference>
<dbReference type="SMART" id="SM00344">
    <property type="entry name" value="HTH_ASNC"/>
    <property type="match status" value="1"/>
</dbReference>
<dbReference type="InterPro" id="IPR019887">
    <property type="entry name" value="Tscrpt_reg_AsnC/Lrp_C"/>
</dbReference>
<keyword evidence="1" id="KW-0805">Transcription regulation</keyword>